<dbReference type="EMBL" id="RRCF01000001">
    <property type="protein sequence ID" value="RRJ23230.1"/>
    <property type="molecule type" value="Genomic_DNA"/>
</dbReference>
<gene>
    <name evidence="1" type="ORF">EIK76_03850</name>
</gene>
<evidence type="ECO:0000313" key="1">
    <source>
        <dbReference type="EMBL" id="RRJ23230.1"/>
    </source>
</evidence>
<dbReference type="Proteomes" id="UP000276260">
    <property type="component" value="Unassembled WGS sequence"/>
</dbReference>
<name>A0A3P3QRZ2_9GAMM</name>
<dbReference type="OrthoDB" id="5770740at2"/>
<evidence type="ECO:0000313" key="2">
    <source>
        <dbReference type="Proteomes" id="UP000276260"/>
    </source>
</evidence>
<reference evidence="1 2" key="1">
    <citation type="submission" date="2018-11" db="EMBL/GenBank/DDBJ databases">
        <title>Draft genome analysis of Rheinheimera mesophila isolated from an industrial waste site.</title>
        <authorList>
            <person name="Yu Q."/>
            <person name="Qi Y."/>
            <person name="Zhang H."/>
            <person name="Lu Y."/>
            <person name="Pu J."/>
        </authorList>
    </citation>
    <scope>NUCLEOTIDE SEQUENCE [LARGE SCALE GENOMIC DNA]</scope>
    <source>
        <strain evidence="1 2">IITR13</strain>
    </source>
</reference>
<dbReference type="AlphaFoldDB" id="A0A3P3QRZ2"/>
<dbReference type="RefSeq" id="WP_125060825.1">
    <property type="nucleotide sequence ID" value="NZ_LAVS01000008.1"/>
</dbReference>
<organism evidence="1 2">
    <name type="scientific">Rheinheimera mesophila</name>
    <dbReference type="NCBI Taxonomy" id="1547515"/>
    <lineage>
        <taxon>Bacteria</taxon>
        <taxon>Pseudomonadati</taxon>
        <taxon>Pseudomonadota</taxon>
        <taxon>Gammaproteobacteria</taxon>
        <taxon>Chromatiales</taxon>
        <taxon>Chromatiaceae</taxon>
        <taxon>Rheinheimera</taxon>
    </lineage>
</organism>
<protein>
    <submittedName>
        <fullName evidence="1">Uncharacterized protein</fullName>
    </submittedName>
</protein>
<comment type="caution">
    <text evidence="1">The sequence shown here is derived from an EMBL/GenBank/DDBJ whole genome shotgun (WGS) entry which is preliminary data.</text>
</comment>
<proteinExistence type="predicted"/>
<sequence length="110" mass="11989">MITTDFLLKAGAAQSRIFTINKPAHVDHLVMVGFNPVKALAIDCQLSLYTSAGARLGSYNCGERQSYQVKLPAPAATQFEARIEVSNNNFTAATTSFSVINRFKFVSATR</sequence>
<accession>A0A3P3QRZ2</accession>
<keyword evidence="2" id="KW-1185">Reference proteome</keyword>